<evidence type="ECO:0000256" key="3">
    <source>
        <dbReference type="ARBA" id="ARBA00022630"/>
    </source>
</evidence>
<keyword evidence="3" id="KW-0285">Flavoprotein</keyword>
<sequence length="395" mass="42921">MKEWTVVVVGGGYAGIHAVKAVWKQNAAEAGDRKLRILLMDPNPYHLRKVLLFKPAVGEDPITVPWNRLLPESASFVQGNACKVNASAKQLEYQNAEGQIEHVAYDALVISIGSVAREAEAGLGGITLSGKEAASRIKEQWMHNMRAARLEDKAEERQRLLTAAVAGAGITGIETASELAYAMKEEAVRQGLNPAEVRVHLLNSQDRLFAEGPVKASRKLEEELGKCGVAVHHRKKAVREDNGSLRLSDGTTLPVGLTVWTLGLVANPAVRSLGLPVTDDGRLLVDESYRVHNSQGVYAIGDCAYIVDPVSGEAARMTCKEAIPQAQRLGKIMAADRSGSPAPRHKQVMDGFTIGLGPGRGMTWTRKWGLDIIISGNLSYKIKRFVWDYASMLKS</sequence>
<reference evidence="9 10" key="1">
    <citation type="submission" date="2023-03" db="EMBL/GenBank/DDBJ databases">
        <title>Draft genome sequence of the bacteria which degrade cell wall of Tricholomamatutake.</title>
        <authorList>
            <person name="Konishi Y."/>
            <person name="Fukuta Y."/>
            <person name="Shirasaka N."/>
        </authorList>
    </citation>
    <scope>NUCLEOTIDE SEQUENCE [LARGE SCALE GENOMIC DNA]</scope>
    <source>
        <strain evidence="10">mu1</strain>
    </source>
</reference>
<evidence type="ECO:0000256" key="6">
    <source>
        <dbReference type="ARBA" id="ARBA00023027"/>
    </source>
</evidence>
<evidence type="ECO:0000256" key="5">
    <source>
        <dbReference type="ARBA" id="ARBA00023002"/>
    </source>
</evidence>
<dbReference type="EC" id="1.6.5.9" evidence="2"/>
<keyword evidence="5" id="KW-0560">Oxidoreductase</keyword>
<dbReference type="Proteomes" id="UP001157114">
    <property type="component" value="Unassembled WGS sequence"/>
</dbReference>
<keyword evidence="4" id="KW-0274">FAD</keyword>
<evidence type="ECO:0000259" key="8">
    <source>
        <dbReference type="Pfam" id="PF07992"/>
    </source>
</evidence>
<name>A0ABQ6G661_9BACL</name>
<dbReference type="InterPro" id="IPR036188">
    <property type="entry name" value="FAD/NAD-bd_sf"/>
</dbReference>
<evidence type="ECO:0000256" key="7">
    <source>
        <dbReference type="ARBA" id="ARBA00047599"/>
    </source>
</evidence>
<dbReference type="InterPro" id="IPR045024">
    <property type="entry name" value="NDH-2"/>
</dbReference>
<keyword evidence="6" id="KW-0520">NAD</keyword>
<accession>A0ABQ6G661</accession>
<proteinExistence type="inferred from homology"/>
<dbReference type="PRINTS" id="PR00368">
    <property type="entry name" value="FADPNR"/>
</dbReference>
<gene>
    <name evidence="9" type="ORF">MU1_08180</name>
</gene>
<feature type="domain" description="FAD/NAD(P)-binding" evidence="8">
    <location>
        <begin position="5"/>
        <end position="319"/>
    </location>
</feature>
<evidence type="ECO:0000256" key="2">
    <source>
        <dbReference type="ARBA" id="ARBA00012637"/>
    </source>
</evidence>
<evidence type="ECO:0000313" key="10">
    <source>
        <dbReference type="Proteomes" id="UP001157114"/>
    </source>
</evidence>
<dbReference type="Pfam" id="PF07992">
    <property type="entry name" value="Pyr_redox_2"/>
    <property type="match status" value="1"/>
</dbReference>
<dbReference type="PANTHER" id="PTHR43706">
    <property type="entry name" value="NADH DEHYDROGENASE"/>
    <property type="match status" value="1"/>
</dbReference>
<evidence type="ECO:0000256" key="1">
    <source>
        <dbReference type="ARBA" id="ARBA00005272"/>
    </source>
</evidence>
<dbReference type="PANTHER" id="PTHR43706:SF47">
    <property type="entry name" value="EXTERNAL NADH-UBIQUINONE OXIDOREDUCTASE 1, MITOCHONDRIAL-RELATED"/>
    <property type="match status" value="1"/>
</dbReference>
<evidence type="ECO:0000313" key="9">
    <source>
        <dbReference type="EMBL" id="GLX66474.1"/>
    </source>
</evidence>
<evidence type="ECO:0000256" key="4">
    <source>
        <dbReference type="ARBA" id="ARBA00022827"/>
    </source>
</evidence>
<dbReference type="EMBL" id="BSSQ01000003">
    <property type="protein sequence ID" value="GLX66474.1"/>
    <property type="molecule type" value="Genomic_DNA"/>
</dbReference>
<dbReference type="SUPFAM" id="SSF51905">
    <property type="entry name" value="FAD/NAD(P)-binding domain"/>
    <property type="match status" value="1"/>
</dbReference>
<protein>
    <recommendedName>
        <fullName evidence="2">NADH:ubiquinone reductase (non-electrogenic)</fullName>
        <ecNumber evidence="2">1.6.5.9</ecNumber>
    </recommendedName>
</protein>
<keyword evidence="10" id="KW-1185">Reference proteome</keyword>
<comment type="similarity">
    <text evidence="1">Belongs to the NADH dehydrogenase family.</text>
</comment>
<dbReference type="Gene3D" id="3.50.50.100">
    <property type="match status" value="1"/>
</dbReference>
<comment type="catalytic activity">
    <reaction evidence="7">
        <text>a quinone + NADH + H(+) = a quinol + NAD(+)</text>
        <dbReference type="Rhea" id="RHEA:46160"/>
        <dbReference type="ChEBI" id="CHEBI:15378"/>
        <dbReference type="ChEBI" id="CHEBI:24646"/>
        <dbReference type="ChEBI" id="CHEBI:57540"/>
        <dbReference type="ChEBI" id="CHEBI:57945"/>
        <dbReference type="ChEBI" id="CHEBI:132124"/>
        <dbReference type="EC" id="1.6.5.9"/>
    </reaction>
</comment>
<comment type="caution">
    <text evidence="9">The sequence shown here is derived from an EMBL/GenBank/DDBJ whole genome shotgun (WGS) entry which is preliminary data.</text>
</comment>
<dbReference type="InterPro" id="IPR023753">
    <property type="entry name" value="FAD/NAD-binding_dom"/>
</dbReference>
<dbReference type="PRINTS" id="PR00411">
    <property type="entry name" value="PNDRDTASEI"/>
</dbReference>
<organism evidence="9 10">
    <name type="scientific">Paenibacillus glycanilyticus</name>
    <dbReference type="NCBI Taxonomy" id="126569"/>
    <lineage>
        <taxon>Bacteria</taxon>
        <taxon>Bacillati</taxon>
        <taxon>Bacillota</taxon>
        <taxon>Bacilli</taxon>
        <taxon>Bacillales</taxon>
        <taxon>Paenibacillaceae</taxon>
        <taxon>Paenibacillus</taxon>
    </lineage>
</organism>